<feature type="compositionally biased region" description="Low complexity" evidence="1">
    <location>
        <begin position="325"/>
        <end position="343"/>
    </location>
</feature>
<reference evidence="2" key="1">
    <citation type="submission" date="2022-11" db="EMBL/GenBank/DDBJ databases">
        <title>Genome Sequence of Cubamyces cubensis.</title>
        <authorList>
            <person name="Buettner E."/>
        </authorList>
    </citation>
    <scope>NUCLEOTIDE SEQUENCE</scope>
    <source>
        <strain evidence="2">MPL-01</strain>
    </source>
</reference>
<dbReference type="Proteomes" id="UP001215151">
    <property type="component" value="Unassembled WGS sequence"/>
</dbReference>
<keyword evidence="3" id="KW-1185">Reference proteome</keyword>
<comment type="caution">
    <text evidence="2">The sequence shown here is derived from an EMBL/GenBank/DDBJ whole genome shotgun (WGS) entry which is preliminary data.</text>
</comment>
<protein>
    <submittedName>
        <fullName evidence="2">Uncharacterized protein</fullName>
    </submittedName>
</protein>
<accession>A0AAD7TJ79</accession>
<evidence type="ECO:0000256" key="1">
    <source>
        <dbReference type="SAM" id="MobiDB-lite"/>
    </source>
</evidence>
<name>A0AAD7TJ79_9APHY</name>
<evidence type="ECO:0000313" key="2">
    <source>
        <dbReference type="EMBL" id="KAJ8462491.1"/>
    </source>
</evidence>
<dbReference type="AlphaFoldDB" id="A0AAD7TJ79"/>
<gene>
    <name evidence="2" type="ORF">ONZ51_g10872</name>
</gene>
<feature type="region of interest" description="Disordered" evidence="1">
    <location>
        <begin position="366"/>
        <end position="398"/>
    </location>
</feature>
<feature type="region of interest" description="Disordered" evidence="1">
    <location>
        <begin position="102"/>
        <end position="129"/>
    </location>
</feature>
<organism evidence="2 3">
    <name type="scientific">Trametes cubensis</name>
    <dbReference type="NCBI Taxonomy" id="1111947"/>
    <lineage>
        <taxon>Eukaryota</taxon>
        <taxon>Fungi</taxon>
        <taxon>Dikarya</taxon>
        <taxon>Basidiomycota</taxon>
        <taxon>Agaricomycotina</taxon>
        <taxon>Agaricomycetes</taxon>
        <taxon>Polyporales</taxon>
        <taxon>Polyporaceae</taxon>
        <taxon>Trametes</taxon>
    </lineage>
</organism>
<evidence type="ECO:0000313" key="3">
    <source>
        <dbReference type="Proteomes" id="UP001215151"/>
    </source>
</evidence>
<proteinExistence type="predicted"/>
<sequence>MKLVVRVQYVGDRARILLREDQAPEYTKGLIDDLAFFGFPVPHEQKPIEKSGFMLCVYYAERESDLHRTIQNAFIRAKAEASTLIDRSIRYISLNEDGVMHSTNLSQKPYKPKTYNKQPEYQAPPPYQNPAYKPQQQYGKAPKYPTTISQARHAVSPLGHRMVIDPPGPSTYDMDYKDPNLLHAHRSPVAGGSDGSSSMIDTTQQTLLQLSQSSAFQSLLQKTSPTSISPAPPVKTEPASATELSMLLRQPLSNPSPQPQIPNLQALLEKAGVKSASVQALVQNRQPPPQDQYHPASSAAAMPLPYPSGINAAAGTSSLASSSHAQAASTAATHGSSTSSSTTPRVPTLRELWDIRREITALQARGRSTAAELRAAGQQIPLGPEDATPPSMTGGNSGGGPDLLKMRELEAEILVVTPASLHISVSTCIRHASYACMSTAMHALPAYATALTNDQPHTALRKQLTQEQDARKLAEATLRAERLRRSELEDVNRECRQPFVVPALYDAFMKLGQVAGDGLADGPAPPMSSSSAHGSAMPMEL</sequence>
<feature type="region of interest" description="Disordered" evidence="1">
    <location>
        <begin position="221"/>
        <end position="240"/>
    </location>
</feature>
<dbReference type="EMBL" id="JAPEVG010000462">
    <property type="protein sequence ID" value="KAJ8462491.1"/>
    <property type="molecule type" value="Genomic_DNA"/>
</dbReference>
<feature type="region of interest" description="Disordered" evidence="1">
    <location>
        <begin position="520"/>
        <end position="541"/>
    </location>
</feature>
<feature type="region of interest" description="Disordered" evidence="1">
    <location>
        <begin position="325"/>
        <end position="349"/>
    </location>
</feature>